<keyword evidence="1" id="KW-0812">Transmembrane</keyword>
<dbReference type="AlphaFoldDB" id="A0A075LIJ5"/>
<gene>
    <name evidence="2" type="ORF">GZ22_03185</name>
</gene>
<name>A0A075LIJ5_9BACI</name>
<evidence type="ECO:0000256" key="1">
    <source>
        <dbReference type="SAM" id="Phobius"/>
    </source>
</evidence>
<evidence type="ECO:0000313" key="3">
    <source>
        <dbReference type="Proteomes" id="UP000027980"/>
    </source>
</evidence>
<reference evidence="2 3" key="1">
    <citation type="submission" date="2014-07" db="EMBL/GenBank/DDBJ databases">
        <title>Complete genome sequence of a moderately halophilic bacterium Terribacillus aidingensis MP602, isolated from Cryptomeria fortunei in Tianmu mountain in China.</title>
        <authorList>
            <person name="Wang Y."/>
            <person name="Lu P."/>
            <person name="Zhang L."/>
        </authorList>
    </citation>
    <scope>NUCLEOTIDE SEQUENCE [LARGE SCALE GENOMIC DNA]</scope>
    <source>
        <strain evidence="2 3">MP602</strain>
    </source>
</reference>
<dbReference type="KEGG" id="tap:GZ22_03185"/>
<evidence type="ECO:0008006" key="4">
    <source>
        <dbReference type="Google" id="ProtNLM"/>
    </source>
</evidence>
<protein>
    <recommendedName>
        <fullName evidence="4">Peptidase M50 domain-containing protein</fullName>
    </recommendedName>
</protein>
<dbReference type="EMBL" id="CP008876">
    <property type="protein sequence ID" value="AIF65747.1"/>
    <property type="molecule type" value="Genomic_DNA"/>
</dbReference>
<feature type="transmembrane region" description="Helical" evidence="1">
    <location>
        <begin position="111"/>
        <end position="132"/>
    </location>
</feature>
<keyword evidence="1" id="KW-1133">Transmembrane helix</keyword>
<accession>A0A075LIJ5</accession>
<organism evidence="2 3">
    <name type="scientific">Terribacillus saccharophilus</name>
    <dbReference type="NCBI Taxonomy" id="361277"/>
    <lineage>
        <taxon>Bacteria</taxon>
        <taxon>Bacillati</taxon>
        <taxon>Bacillota</taxon>
        <taxon>Bacilli</taxon>
        <taxon>Bacillales</taxon>
        <taxon>Bacillaceae</taxon>
        <taxon>Terribacillus</taxon>
    </lineage>
</organism>
<sequence length="156" mass="17690">MISFLLFYVFVPPVCLLLHEFGHGIAVILSSKSHARIYLGRSNEENKRNFSIGRLHFHIHWAFIGFCSWDGNLNKRQRIIALAGGPIMSFLLICLLIFLKQEVSQIAIHPLINGAILCNIIVFAGSVMPFPYPRWSGSLGNYPSDGLQLLRILRER</sequence>
<keyword evidence="1" id="KW-0472">Membrane</keyword>
<dbReference type="HOGENOM" id="CLU_1685714_0_0_9"/>
<feature type="transmembrane region" description="Helical" evidence="1">
    <location>
        <begin position="79"/>
        <end position="99"/>
    </location>
</feature>
<dbReference type="OrthoDB" id="2080990at2"/>
<dbReference type="Proteomes" id="UP000027980">
    <property type="component" value="Chromosome"/>
</dbReference>
<proteinExistence type="predicted"/>
<evidence type="ECO:0000313" key="2">
    <source>
        <dbReference type="EMBL" id="AIF65747.1"/>
    </source>
</evidence>